<dbReference type="InterPro" id="IPR005135">
    <property type="entry name" value="Endo/exonuclease/phosphatase"/>
</dbReference>
<name>A0ABP9YC50_9FUNG</name>
<organism evidence="2 3">
    <name type="scientific">Helicostylum pulchrum</name>
    <dbReference type="NCBI Taxonomy" id="562976"/>
    <lineage>
        <taxon>Eukaryota</taxon>
        <taxon>Fungi</taxon>
        <taxon>Fungi incertae sedis</taxon>
        <taxon>Mucoromycota</taxon>
        <taxon>Mucoromycotina</taxon>
        <taxon>Mucoromycetes</taxon>
        <taxon>Mucorales</taxon>
        <taxon>Mucorineae</taxon>
        <taxon>Mucoraceae</taxon>
        <taxon>Helicostylum</taxon>
    </lineage>
</organism>
<dbReference type="Pfam" id="PF14529">
    <property type="entry name" value="Exo_endo_phos_2"/>
    <property type="match status" value="1"/>
</dbReference>
<reference evidence="2 3" key="1">
    <citation type="submission" date="2024-04" db="EMBL/GenBank/DDBJ databases">
        <title>genome sequences of Mucor flavus KT1a and Helicostylum pulchrum KT1b strains isolation_sourced from the surface of a dry-aged beef.</title>
        <authorList>
            <person name="Toyotome T."/>
            <person name="Hosono M."/>
            <person name="Torimaru M."/>
            <person name="Fukuda K."/>
            <person name="Mikami N."/>
        </authorList>
    </citation>
    <scope>NUCLEOTIDE SEQUENCE [LARGE SCALE GENOMIC DNA]</scope>
    <source>
        <strain evidence="2 3">KT1b</strain>
    </source>
</reference>
<sequence length="329" mass="36187">MSGVAALVNPSCPYQVTLLPSPNACTLSPNACTLSLKVGVFRVHCVYIPPSLKNTQLLDILGSIPFVPNTIICGDFNARLGESLGDYAVNSRGRLFEPWVLDRQLSILSASLALGIPTFNGFRLGKETSSIIDLFVTNVDASSMDGSFIHVESELSLGSDHRLLMLSFDFDSRDIGSGALGSEALGSGDNGAGVSVRRNWKLSRLGKKTYLYQYRSAFKSKAESLNESLSGMVQDPPDSQPNIDSLYNELVEGVYSSLDASVGKKSGRSGYWKKYWTQELQDAAELRESCYHRWRRATTADKMSLFPLFENAKRLFRKAVQAAKRASWK</sequence>
<proteinExistence type="predicted"/>
<accession>A0ABP9YC50</accession>
<protein>
    <recommendedName>
        <fullName evidence="1">Endonuclease/exonuclease/phosphatase domain-containing protein</fullName>
    </recommendedName>
</protein>
<dbReference type="Proteomes" id="UP001476247">
    <property type="component" value="Unassembled WGS sequence"/>
</dbReference>
<evidence type="ECO:0000259" key="1">
    <source>
        <dbReference type="Pfam" id="PF14529"/>
    </source>
</evidence>
<dbReference type="EMBL" id="BAABUJ010000036">
    <property type="protein sequence ID" value="GAA5804537.1"/>
    <property type="molecule type" value="Genomic_DNA"/>
</dbReference>
<dbReference type="InterPro" id="IPR036691">
    <property type="entry name" value="Endo/exonu/phosph_ase_sf"/>
</dbReference>
<evidence type="ECO:0000313" key="2">
    <source>
        <dbReference type="EMBL" id="GAA5804537.1"/>
    </source>
</evidence>
<feature type="domain" description="Endonuclease/exonuclease/phosphatase" evidence="1">
    <location>
        <begin position="42"/>
        <end position="163"/>
    </location>
</feature>
<gene>
    <name evidence="2" type="ORF">HPULCUR_010037</name>
</gene>
<dbReference type="SUPFAM" id="SSF56219">
    <property type="entry name" value="DNase I-like"/>
    <property type="match status" value="1"/>
</dbReference>
<dbReference type="Gene3D" id="3.60.10.10">
    <property type="entry name" value="Endonuclease/exonuclease/phosphatase"/>
    <property type="match status" value="1"/>
</dbReference>
<evidence type="ECO:0000313" key="3">
    <source>
        <dbReference type="Proteomes" id="UP001476247"/>
    </source>
</evidence>
<keyword evidence="3" id="KW-1185">Reference proteome</keyword>
<comment type="caution">
    <text evidence="2">The sequence shown here is derived from an EMBL/GenBank/DDBJ whole genome shotgun (WGS) entry which is preliminary data.</text>
</comment>